<name>A4ACP4_9GAMM</name>
<dbReference type="OrthoDB" id="9757976at2"/>
<dbReference type="GO" id="GO:0015979">
    <property type="term" value="P:photosynthesis"/>
    <property type="evidence" value="ECO:0007669"/>
    <property type="project" value="UniProtKB-KW"/>
</dbReference>
<dbReference type="Proteomes" id="UP000019205">
    <property type="component" value="Chromosome"/>
</dbReference>
<reference evidence="12 13" key="1">
    <citation type="journal article" date="2007" name="Proc. Natl. Acad. Sci. U.S.A.">
        <title>Characterization of a marine gammaproteobacterium capable of aerobic anoxygenic photosynthesis.</title>
        <authorList>
            <person name="Fuchs B.M."/>
            <person name="Spring S."/>
            <person name="Teeling H."/>
            <person name="Quast C."/>
            <person name="Wulf J."/>
            <person name="Schattenhofer M."/>
            <person name="Yan S."/>
            <person name="Ferriera S."/>
            <person name="Johnson J."/>
            <person name="Glockner F.O."/>
            <person name="Amann R."/>
        </authorList>
    </citation>
    <scope>NUCLEOTIDE SEQUENCE [LARGE SCALE GENOMIC DNA]</scope>
    <source>
        <strain evidence="12">KT71</strain>
    </source>
</reference>
<dbReference type="CDD" id="cd10150">
    <property type="entry name" value="CobN_like"/>
    <property type="match status" value="1"/>
</dbReference>
<organism evidence="12 13">
    <name type="scientific">Congregibacter litoralis KT71</name>
    <dbReference type="NCBI Taxonomy" id="314285"/>
    <lineage>
        <taxon>Bacteria</taxon>
        <taxon>Pseudomonadati</taxon>
        <taxon>Pseudomonadota</taxon>
        <taxon>Gammaproteobacteria</taxon>
        <taxon>Cellvibrionales</taxon>
        <taxon>Halieaceae</taxon>
        <taxon>Congregibacter</taxon>
    </lineage>
</organism>
<evidence type="ECO:0000256" key="9">
    <source>
        <dbReference type="ARBA" id="ARBA00048693"/>
    </source>
</evidence>
<keyword evidence="3" id="KW-0602">Photosynthesis</keyword>
<dbReference type="STRING" id="314285.KT71_19373"/>
<dbReference type="GO" id="GO:0015995">
    <property type="term" value="P:chlorophyll biosynthetic process"/>
    <property type="evidence" value="ECO:0007669"/>
    <property type="project" value="UniProtKB-KW"/>
</dbReference>
<dbReference type="NCBIfam" id="TIGR02025">
    <property type="entry name" value="BchH"/>
    <property type="match status" value="1"/>
</dbReference>
<protein>
    <recommendedName>
        <fullName evidence="2">magnesium chelatase</fullName>
        <ecNumber evidence="2">6.6.1.1</ecNumber>
    </recommendedName>
</protein>
<dbReference type="EMBL" id="AAOA02000005">
    <property type="protein sequence ID" value="EAQ96258.1"/>
    <property type="molecule type" value="Genomic_DNA"/>
</dbReference>
<evidence type="ECO:0000256" key="1">
    <source>
        <dbReference type="ARBA" id="ARBA00010851"/>
    </source>
</evidence>
<evidence type="ECO:0000256" key="3">
    <source>
        <dbReference type="ARBA" id="ARBA00022531"/>
    </source>
</evidence>
<keyword evidence="4 12" id="KW-0436">Ligase</keyword>
<comment type="catalytic activity">
    <reaction evidence="9">
        <text>protoporphyrin IX + Mg(2+) + ATP + H2O = Mg-protoporphyrin IX + ADP + phosphate + 3 H(+)</text>
        <dbReference type="Rhea" id="RHEA:13961"/>
        <dbReference type="ChEBI" id="CHEBI:15377"/>
        <dbReference type="ChEBI" id="CHEBI:15378"/>
        <dbReference type="ChEBI" id="CHEBI:18420"/>
        <dbReference type="ChEBI" id="CHEBI:30616"/>
        <dbReference type="ChEBI" id="CHEBI:43474"/>
        <dbReference type="ChEBI" id="CHEBI:57306"/>
        <dbReference type="ChEBI" id="CHEBI:60492"/>
        <dbReference type="ChEBI" id="CHEBI:456216"/>
        <dbReference type="EC" id="6.6.1.1"/>
    </reaction>
</comment>
<evidence type="ECO:0000256" key="2">
    <source>
        <dbReference type="ARBA" id="ARBA00012825"/>
    </source>
</evidence>
<dbReference type="EC" id="6.6.1.1" evidence="2"/>
<evidence type="ECO:0000259" key="10">
    <source>
        <dbReference type="Pfam" id="PF02514"/>
    </source>
</evidence>
<dbReference type="NCBIfam" id="NF009942">
    <property type="entry name" value="PRK13405.1"/>
    <property type="match status" value="1"/>
</dbReference>
<evidence type="ECO:0000313" key="12">
    <source>
        <dbReference type="EMBL" id="EAQ96258.1"/>
    </source>
</evidence>
<dbReference type="GO" id="GO:0016851">
    <property type="term" value="F:magnesium chelatase activity"/>
    <property type="evidence" value="ECO:0007669"/>
    <property type="project" value="UniProtKB-EC"/>
</dbReference>
<keyword evidence="7" id="KW-0149">Chlorophyll biosynthesis</keyword>
<dbReference type="AlphaFoldDB" id="A4ACP4"/>
<proteinExistence type="inferred from homology"/>
<feature type="domain" description="Magnesium chelatase subunit H N-terminal" evidence="11">
    <location>
        <begin position="23"/>
        <end position="182"/>
    </location>
</feature>
<dbReference type="RefSeq" id="WP_008296314.1">
    <property type="nucleotide sequence ID" value="NZ_CM002299.1"/>
</dbReference>
<keyword evidence="5" id="KW-0547">Nucleotide-binding</keyword>
<reference evidence="12 13" key="2">
    <citation type="journal article" date="2009" name="PLoS ONE">
        <title>The photosynthetic apparatus and its regulation in the aerobic gammaproteobacterium Congregibacter litoralis gen. nov., sp. nov.</title>
        <authorList>
            <person name="Spring S."/>
            <person name="Lunsdorf H."/>
            <person name="Fuchs B.M."/>
            <person name="Tindall B.J."/>
        </authorList>
    </citation>
    <scope>NUCLEOTIDE SEQUENCE [LARGE SCALE GENOMIC DNA]</scope>
    <source>
        <strain evidence="12">KT71</strain>
    </source>
</reference>
<evidence type="ECO:0000256" key="6">
    <source>
        <dbReference type="ARBA" id="ARBA00022840"/>
    </source>
</evidence>
<evidence type="ECO:0000259" key="11">
    <source>
        <dbReference type="Pfam" id="PF11965"/>
    </source>
</evidence>
<accession>A4ACP4</accession>
<keyword evidence="6" id="KW-0067">ATP-binding</keyword>
<evidence type="ECO:0000313" key="13">
    <source>
        <dbReference type="Proteomes" id="UP000019205"/>
    </source>
</evidence>
<gene>
    <name evidence="12" type="ORF">KT71_19373</name>
</gene>
<dbReference type="PANTHER" id="PTHR44119">
    <property type="entry name" value="MAGNESIUM-CHELATASE SUBUNIT CHLH, CHLOROPLASTIC"/>
    <property type="match status" value="1"/>
</dbReference>
<dbReference type="GO" id="GO:0005524">
    <property type="term" value="F:ATP binding"/>
    <property type="evidence" value="ECO:0007669"/>
    <property type="project" value="UniProtKB-KW"/>
</dbReference>
<comment type="caution">
    <text evidence="12">The sequence shown here is derived from an EMBL/GenBank/DDBJ whole genome shotgun (WGS) entry which is preliminary data.</text>
</comment>
<evidence type="ECO:0000256" key="4">
    <source>
        <dbReference type="ARBA" id="ARBA00022598"/>
    </source>
</evidence>
<evidence type="ECO:0000256" key="5">
    <source>
        <dbReference type="ARBA" id="ARBA00022741"/>
    </source>
</evidence>
<feature type="domain" description="CobN/magnesium chelatase" evidence="10">
    <location>
        <begin position="186"/>
        <end position="1227"/>
    </location>
</feature>
<dbReference type="eggNOG" id="COG1429">
    <property type="taxonomic scope" value="Bacteria"/>
</dbReference>
<dbReference type="InterPro" id="IPR003672">
    <property type="entry name" value="CobN/Mg_chltase"/>
</dbReference>
<evidence type="ECO:0000256" key="8">
    <source>
        <dbReference type="ARBA" id="ARBA00023444"/>
    </source>
</evidence>
<dbReference type="Pfam" id="PF02514">
    <property type="entry name" value="CobN-Mg_chel"/>
    <property type="match status" value="1"/>
</dbReference>
<dbReference type="Pfam" id="PF11965">
    <property type="entry name" value="DUF3479"/>
    <property type="match status" value="1"/>
</dbReference>
<comment type="pathway">
    <text evidence="8">Porphyrin-containing compound metabolism.</text>
</comment>
<dbReference type="InterPro" id="IPR022571">
    <property type="entry name" value="Mg_chelatase_H_N"/>
</dbReference>
<comment type="similarity">
    <text evidence="1">Belongs to the Mg-chelatase subunit H family.</text>
</comment>
<sequence length="1252" mass="137238">MKQKPTIAAKTAVTAPEKDALNFVVITLDNHVTSSISRAAKDLQKDAPGLRVKVHASADWNGENEALKRCKADIATGDIVLVTMMFMEDQINAVLPALQERRDHCDAMICAMSGAEIMKLTRMGKFSMDGEATGAVALLKRLRGNTGKAKKPPGAQQLTVLRQLPRILRFIPGTSQDVRAYFLTLQYWLAGSEENLRRMIAYLTDRYASDERSAFKGTLKAGNPVDYPDVGLYDPLAKKPIFEKLGRQSSRKNQIGTVGLLIMRSYALADNTAHYDAVIAALRARGLKVITAFASGLDARPAVDAYFMKDGEPSIDLLLSLTGFSLVGGPAYNDSKAAEAMLASLDVPYIAAHALEFQSIEQWETSGHGLMPVEATMMVAIPELDGASVPSIFGGRSDLASQTTANGDTHAMQPHTERVDALADRALRLVELRKTPKDERRVAMVIFNFPPNAGNTGTAANLSVFQSLMNTLRALREDGYRVDLPESVDALREAIVEGNAARYGAMANVHTLISSDDHVTREPHLEEIEAQWGPVPGKQNTDGRSLFVLGAQFGNVFIGVQPGFGYEGDPMRLLFERGFSPTHAFSAFYRYIREDFAAHSLLHFGTHGALEFMPGKQSGMSDSCWPQRLIGDIPHYYLYAANNPSEGMIAKRRAGATLISYLTPPITRADLYKGLQELKETIERWRMGADDSADVRADLAAVIQAQGVELDLCSETPAWTEASSTEIESLRCSLIELEETLIPYGLHVLGETGSEEERKDMLTAVAQAGHELTLDTAQVDALEHGDTEVFRKLLEAANPDREDLAEAIHSLTHTAEQLHRNPEIKAILHAMDGRFIAPAPGGDLLRTTDILPTGRNLHGFDPYRLPSKFAMREGLRQTANLLSKHAESGGALPETVALVLWGSDNMKNEGGPIAQALALMGAEPRIDGYGRVSGAKLISLEELGRPRVDVIMTLSGIFRDLLPLQTRMLAEASFLAASADEPLDMNYVRKHTLAQQEEQGCDFETAALRVFSNADGAYGSNVNLLVDDSRWEDDGELADAYTSRKCFAYGRDGNVAPHAELLNSMLSTVDLAYQNLDSVEVGITSLDQYFDTLGGISRAVKRARNGQDIPVYIADQTSSSGKVRTLEEQVALETRTRVLNPKWYEGILEHGFEGVRQIEAHITNTLGWSATTGQVAPWVYQSMSETFILDESMRDRLAQLNPHSAIKVVNRLLEASDRDYWQPDQESLDALHRASEDLEDWLEGIPSGVVAA</sequence>
<dbReference type="PANTHER" id="PTHR44119:SF1">
    <property type="entry name" value="MAGNESIUM-CHELATASE SUBUNIT CHLH, CHLOROPLASTIC"/>
    <property type="match status" value="1"/>
</dbReference>
<keyword evidence="13" id="KW-1185">Reference proteome</keyword>
<evidence type="ECO:0000256" key="7">
    <source>
        <dbReference type="ARBA" id="ARBA00023171"/>
    </source>
</evidence>
<dbReference type="HOGENOM" id="CLU_002017_1_2_6"/>
<dbReference type="InterPro" id="IPR011771">
    <property type="entry name" value="BchH"/>
</dbReference>